<gene>
    <name evidence="7 9" type="primary">pgl</name>
    <name evidence="9" type="ORF">EFP84_18010</name>
</gene>
<comment type="pathway">
    <text evidence="3 7">Carbohydrate degradation; pentose phosphate pathway; D-ribulose 5-phosphate from D-glucose 6-phosphate (oxidative stage): step 2/3.</text>
</comment>
<reference evidence="9 10" key="1">
    <citation type="submission" date="2018-11" db="EMBL/GenBank/DDBJ databases">
        <title>Complete genome sequence of Leptospira kmetyi isolate LS 001/16 from soil sample associated with a leptospirosis patient in Kelantan.</title>
        <authorList>
            <person name="Muhammad Yusoff F."/>
            <person name="Muhammad Yusoff S."/>
            <person name="Ahmad M.N."/>
            <person name="Yusof N.Y."/>
            <person name="Aziah I."/>
        </authorList>
    </citation>
    <scope>NUCLEOTIDE SEQUENCE [LARGE SCALE GENOMIC DNA]</scope>
    <source>
        <strain evidence="9 10">LS 001/16</strain>
    </source>
</reference>
<dbReference type="GO" id="GO:0005975">
    <property type="term" value="P:carbohydrate metabolic process"/>
    <property type="evidence" value="ECO:0007669"/>
    <property type="project" value="UniProtKB-UniRule"/>
</dbReference>
<evidence type="ECO:0000256" key="4">
    <source>
        <dbReference type="ARBA" id="ARBA00010662"/>
    </source>
</evidence>
<evidence type="ECO:0000313" key="9">
    <source>
        <dbReference type="EMBL" id="AYV57218.1"/>
    </source>
</evidence>
<dbReference type="AlphaFoldDB" id="A0A5F1XY58"/>
<keyword evidence="7 9" id="KW-0378">Hydrolase</keyword>
<evidence type="ECO:0000256" key="7">
    <source>
        <dbReference type="RuleBase" id="RU365095"/>
    </source>
</evidence>
<dbReference type="GO" id="GO:0017057">
    <property type="term" value="F:6-phosphogluconolactonase activity"/>
    <property type="evidence" value="ECO:0007669"/>
    <property type="project" value="UniProtKB-UniRule"/>
</dbReference>
<dbReference type="InterPro" id="IPR006148">
    <property type="entry name" value="Glc/Gal-6P_isomerase"/>
</dbReference>
<evidence type="ECO:0000259" key="8">
    <source>
        <dbReference type="Pfam" id="PF01182"/>
    </source>
</evidence>
<protein>
    <recommendedName>
        <fullName evidence="6 7">6-phosphogluconolactonase</fullName>
        <shortName evidence="7">6PGL</shortName>
        <ecNumber evidence="5 7">3.1.1.31</ecNumber>
    </recommendedName>
</protein>
<dbReference type="CDD" id="cd01400">
    <property type="entry name" value="6PGL"/>
    <property type="match status" value="1"/>
</dbReference>
<sequence>MMNESFMLKILHYPKLDWIERASDKITAAILDSLSRKGQCILMLTGGNTAESLYSFWAKHSILPKSGIRFLFGDERCVPPDHPDSNYGMVMRTLFEPRWEVAPVIDRMEGESIDREGAAKSYESILPDDIDVLLLGLGTDGHVASLFPNSDSLRIRDSSVLSVVGPNMPKERLTVGVSVILRAKSTFVLALGEEKGRVLGKAIRSNNDFISYPVCLTLNGTWVLDDLAVNALLAEVPEAISYIQK</sequence>
<dbReference type="EMBL" id="CP033614">
    <property type="protein sequence ID" value="AYV57218.1"/>
    <property type="molecule type" value="Genomic_DNA"/>
</dbReference>
<evidence type="ECO:0000256" key="2">
    <source>
        <dbReference type="ARBA" id="ARBA00002681"/>
    </source>
</evidence>
<proteinExistence type="inferred from homology"/>
<dbReference type="SUPFAM" id="SSF100950">
    <property type="entry name" value="NagB/RpiA/CoA transferase-like"/>
    <property type="match status" value="1"/>
</dbReference>
<comment type="similarity">
    <text evidence="4 7">Belongs to the glucosamine/galactosamine-6-phosphate isomerase family. 6-phosphogluconolactonase subfamily.</text>
</comment>
<dbReference type="PANTHER" id="PTHR11054:SF0">
    <property type="entry name" value="6-PHOSPHOGLUCONOLACTONASE"/>
    <property type="match status" value="1"/>
</dbReference>
<name>A0A5F1XY58_9LEPT</name>
<comment type="catalytic activity">
    <reaction evidence="1 7">
        <text>6-phospho-D-glucono-1,5-lactone + H2O = 6-phospho-D-gluconate + H(+)</text>
        <dbReference type="Rhea" id="RHEA:12556"/>
        <dbReference type="ChEBI" id="CHEBI:15377"/>
        <dbReference type="ChEBI" id="CHEBI:15378"/>
        <dbReference type="ChEBI" id="CHEBI:57955"/>
        <dbReference type="ChEBI" id="CHEBI:58759"/>
        <dbReference type="EC" id="3.1.1.31"/>
    </reaction>
</comment>
<feature type="domain" description="Glucosamine/galactosamine-6-phosphate isomerase" evidence="8">
    <location>
        <begin position="19"/>
        <end position="216"/>
    </location>
</feature>
<dbReference type="Pfam" id="PF01182">
    <property type="entry name" value="Glucosamine_iso"/>
    <property type="match status" value="1"/>
</dbReference>
<evidence type="ECO:0000313" key="10">
    <source>
        <dbReference type="Proteomes" id="UP000276407"/>
    </source>
</evidence>
<comment type="function">
    <text evidence="2 7">Hydrolysis of 6-phosphogluconolactone to 6-phosphogluconate.</text>
</comment>
<evidence type="ECO:0000256" key="1">
    <source>
        <dbReference type="ARBA" id="ARBA00000832"/>
    </source>
</evidence>
<accession>A0A5F1XY58</accession>
<evidence type="ECO:0000256" key="3">
    <source>
        <dbReference type="ARBA" id="ARBA00004961"/>
    </source>
</evidence>
<dbReference type="KEGG" id="lkm:EFP84_18010"/>
<dbReference type="InterPro" id="IPR037171">
    <property type="entry name" value="NagB/RpiA_transferase-like"/>
</dbReference>
<evidence type="ECO:0000256" key="6">
    <source>
        <dbReference type="ARBA" id="ARBA00020337"/>
    </source>
</evidence>
<dbReference type="InterPro" id="IPR005900">
    <property type="entry name" value="6-phosphogluconolactonase_DevB"/>
</dbReference>
<dbReference type="Gene3D" id="3.40.50.1360">
    <property type="match status" value="1"/>
</dbReference>
<dbReference type="Proteomes" id="UP000276407">
    <property type="component" value="Chromosome 1"/>
</dbReference>
<evidence type="ECO:0000256" key="5">
    <source>
        <dbReference type="ARBA" id="ARBA00013198"/>
    </source>
</evidence>
<dbReference type="PANTHER" id="PTHR11054">
    <property type="entry name" value="6-PHOSPHOGLUCONOLACTONASE"/>
    <property type="match status" value="1"/>
</dbReference>
<organism evidence="9 10">
    <name type="scientific">Leptospira kmetyi</name>
    <dbReference type="NCBI Taxonomy" id="408139"/>
    <lineage>
        <taxon>Bacteria</taxon>
        <taxon>Pseudomonadati</taxon>
        <taxon>Spirochaetota</taxon>
        <taxon>Spirochaetia</taxon>
        <taxon>Leptospirales</taxon>
        <taxon>Leptospiraceae</taxon>
        <taxon>Leptospira</taxon>
    </lineage>
</organism>
<dbReference type="InterPro" id="IPR039104">
    <property type="entry name" value="6PGL"/>
</dbReference>
<dbReference type="GO" id="GO:0006098">
    <property type="term" value="P:pentose-phosphate shunt"/>
    <property type="evidence" value="ECO:0007669"/>
    <property type="project" value="UniProtKB-UniPathway"/>
</dbReference>
<dbReference type="RefSeq" id="WP_123180200.1">
    <property type="nucleotide sequence ID" value="NZ_CP033614.1"/>
</dbReference>
<dbReference type="EC" id="3.1.1.31" evidence="5 7"/>
<dbReference type="NCBIfam" id="TIGR01198">
    <property type="entry name" value="pgl"/>
    <property type="match status" value="1"/>
</dbReference>